<feature type="compositionally biased region" description="Basic and acidic residues" evidence="2">
    <location>
        <begin position="131"/>
        <end position="149"/>
    </location>
</feature>
<keyword evidence="5" id="KW-1185">Reference proteome</keyword>
<name>A0A0D0V677_9TREE</name>
<proteinExistence type="inferred from homology"/>
<sequence>MSRPQAAPRPGTAKPQGATPPQNMPRRNPGTVPGLARTASSLRQGSSLSSLPAHLRNLSAPPVPSPLGKGTPARQLKQSLPVRTSKTTERHVFLPEDPQLAPIPRSPMETPSQLATPPRRGSVTSTLGLRQQHDERSDAEKMTKREREENRLPRLTAYATAEGYKLKTLQAFLKREHGVSVVRVYDDCVYAIYNLPLLPGYGATTKVRSSPVVKSPGGVSLMERMTMAEEQGYNDSYFPREDPAELTPAEYILSSSPSGGDGVGTDLDVLAQDGEREREMREAERQGEGERQGENEQQISSDMSKSEESEEPREHHPHHDPGTHLSPDHPGYLEHTPSTALTPMDLPPHHPHHHRQQLQQQQLHTSSSIQTPEAYPVPAPPSIGPLKPRRRKSHASLNNVAEAIFFSYGVSVFFGFNETEEKEIMEDAETAGAWIRGLNEDDWEVEEFHYVHDPDAENPRIYNDMFTFKSRSHLFKLSLAHAIAQSTKLSIYESVMQETLSLTASFPKELSITGHLQLTRREALKMTGRLFKLRMDVNLSGGILDTPELFWSEASLFPLYEAVHEYLEIGPRIQVLNDRLAVAGDLLEIIHEYIEERATHRLTWIIIWLIVVACFVELATDAKQGEVIARMVFHAIPREQGEFLLLKAPQLLIAGTGQSFA</sequence>
<feature type="compositionally biased region" description="Low complexity" evidence="2">
    <location>
        <begin position="40"/>
        <end position="51"/>
    </location>
</feature>
<feature type="compositionally biased region" description="Polar residues" evidence="2">
    <location>
        <begin position="76"/>
        <end position="85"/>
    </location>
</feature>
<feature type="region of interest" description="Disordered" evidence="2">
    <location>
        <begin position="274"/>
        <end position="391"/>
    </location>
</feature>
<feature type="region of interest" description="Disordered" evidence="2">
    <location>
        <begin position="1"/>
        <end position="149"/>
    </location>
</feature>
<dbReference type="HOGENOM" id="CLU_011220_3_1_1"/>
<dbReference type="Proteomes" id="UP000053392">
    <property type="component" value="Unassembled WGS sequence"/>
</dbReference>
<protein>
    <submittedName>
        <fullName evidence="4">Cytoplasmic protein</fullName>
    </submittedName>
</protein>
<feature type="compositionally biased region" description="Basic and acidic residues" evidence="2">
    <location>
        <begin position="304"/>
        <end position="322"/>
    </location>
</feature>
<feature type="compositionally biased region" description="Basic and acidic residues" evidence="2">
    <location>
        <begin position="274"/>
        <end position="294"/>
    </location>
</feature>
<organism evidence="4 5">
    <name type="scientific">Cryptococcus deuterogattii Ram5</name>
    <dbReference type="NCBI Taxonomy" id="1296110"/>
    <lineage>
        <taxon>Eukaryota</taxon>
        <taxon>Fungi</taxon>
        <taxon>Dikarya</taxon>
        <taxon>Basidiomycota</taxon>
        <taxon>Agaricomycotina</taxon>
        <taxon>Tremellomycetes</taxon>
        <taxon>Tremellales</taxon>
        <taxon>Cryptococcaceae</taxon>
        <taxon>Cryptococcus</taxon>
        <taxon>Cryptococcus gattii species complex</taxon>
    </lineage>
</organism>
<dbReference type="Pfam" id="PF02582">
    <property type="entry name" value="DUF155"/>
    <property type="match status" value="1"/>
</dbReference>
<dbReference type="EMBL" id="KN847903">
    <property type="protein sequence ID" value="KIR40455.1"/>
    <property type="molecule type" value="Genomic_DNA"/>
</dbReference>
<dbReference type="PANTHER" id="PTHR16255:SF4">
    <property type="entry name" value="SPORULATION PROTEIN RMD8"/>
    <property type="match status" value="1"/>
</dbReference>
<evidence type="ECO:0000256" key="1">
    <source>
        <dbReference type="ARBA" id="ARBA00008306"/>
    </source>
</evidence>
<evidence type="ECO:0000259" key="3">
    <source>
        <dbReference type="Pfam" id="PF02582"/>
    </source>
</evidence>
<reference evidence="4 5" key="1">
    <citation type="submission" date="2015-01" db="EMBL/GenBank/DDBJ databases">
        <title>The Genome Sequence of Cryptococcus gattii Ram5.</title>
        <authorList>
            <consortium name="The Broad Institute Genomics Platform"/>
            <person name="Cuomo C."/>
            <person name="Litvintseva A."/>
            <person name="Chen Y."/>
            <person name="Heitman J."/>
            <person name="Sun S."/>
            <person name="Springer D."/>
            <person name="Dromer F."/>
            <person name="Young S."/>
            <person name="Zeng Q."/>
            <person name="Gargeya S."/>
            <person name="Abouelleil A."/>
            <person name="Alvarado L."/>
            <person name="Chapman S.B."/>
            <person name="Gainer-Dewar J."/>
            <person name="Goldberg J."/>
            <person name="Griggs A."/>
            <person name="Gujja S."/>
            <person name="Hansen M."/>
            <person name="Howarth C."/>
            <person name="Imamovic A."/>
            <person name="Larimer J."/>
            <person name="Murphy C."/>
            <person name="Naylor J."/>
            <person name="Pearson M."/>
            <person name="Priest M."/>
            <person name="Roberts A."/>
            <person name="Saif S."/>
            <person name="Shea T."/>
            <person name="Sykes S."/>
            <person name="Wortman J."/>
            <person name="Nusbaum C."/>
            <person name="Birren B."/>
        </authorList>
    </citation>
    <scope>NUCLEOTIDE SEQUENCE [LARGE SCALE GENOMIC DNA]</scope>
    <source>
        <strain evidence="4 5">Ram5</strain>
    </source>
</reference>
<comment type="similarity">
    <text evidence="1">Belongs to the RMD1/sif2 family.</text>
</comment>
<dbReference type="PANTHER" id="PTHR16255">
    <property type="entry name" value="REQUIRED FOR MEIOTIC NUCLEAR DIVISION PROTEIN 1 HOMOLOG"/>
    <property type="match status" value="1"/>
</dbReference>
<evidence type="ECO:0000313" key="5">
    <source>
        <dbReference type="Proteomes" id="UP000053392"/>
    </source>
</evidence>
<dbReference type="AlphaFoldDB" id="A0A0D0V677"/>
<dbReference type="GO" id="GO:0005739">
    <property type="term" value="C:mitochondrion"/>
    <property type="evidence" value="ECO:0007669"/>
    <property type="project" value="UniProtKB-ARBA"/>
</dbReference>
<dbReference type="OrthoDB" id="18302at2759"/>
<evidence type="ECO:0000256" key="2">
    <source>
        <dbReference type="SAM" id="MobiDB-lite"/>
    </source>
</evidence>
<gene>
    <name evidence="4" type="ORF">I313_03780</name>
</gene>
<evidence type="ECO:0000313" key="4">
    <source>
        <dbReference type="EMBL" id="KIR40455.1"/>
    </source>
</evidence>
<dbReference type="InterPro" id="IPR051624">
    <property type="entry name" value="RMD1/Sad1-interacting"/>
</dbReference>
<feature type="domain" description="DUF155" evidence="3">
    <location>
        <begin position="404"/>
        <end position="577"/>
    </location>
</feature>
<accession>A0A0D0V677</accession>
<dbReference type="InterPro" id="IPR003734">
    <property type="entry name" value="DUF155"/>
</dbReference>